<name>A0A953HVP0_9BACT</name>
<feature type="signal peptide" evidence="6">
    <location>
        <begin position="1"/>
        <end position="20"/>
    </location>
</feature>
<evidence type="ECO:0000313" key="8">
    <source>
        <dbReference type="EMBL" id="MBY5956642.1"/>
    </source>
</evidence>
<dbReference type="InterPro" id="IPR000917">
    <property type="entry name" value="Sulfatase_N"/>
</dbReference>
<dbReference type="PROSITE" id="PS51257">
    <property type="entry name" value="PROKAR_LIPOPROTEIN"/>
    <property type="match status" value="1"/>
</dbReference>
<keyword evidence="4" id="KW-0106">Calcium</keyword>
<evidence type="ECO:0000256" key="5">
    <source>
        <dbReference type="SAM" id="MobiDB-lite"/>
    </source>
</evidence>
<dbReference type="Gene3D" id="3.30.1120.10">
    <property type="match status" value="1"/>
</dbReference>
<feature type="region of interest" description="Disordered" evidence="5">
    <location>
        <begin position="483"/>
        <end position="502"/>
    </location>
</feature>
<evidence type="ECO:0000256" key="6">
    <source>
        <dbReference type="SAM" id="SignalP"/>
    </source>
</evidence>
<dbReference type="Gene3D" id="3.40.720.10">
    <property type="entry name" value="Alkaline Phosphatase, subunit A"/>
    <property type="match status" value="1"/>
</dbReference>
<keyword evidence="9" id="KW-1185">Reference proteome</keyword>
<accession>A0A953HVP0</accession>
<proteinExistence type="inferred from homology"/>
<evidence type="ECO:0000256" key="1">
    <source>
        <dbReference type="ARBA" id="ARBA00008779"/>
    </source>
</evidence>
<dbReference type="GO" id="GO:0004065">
    <property type="term" value="F:arylsulfatase activity"/>
    <property type="evidence" value="ECO:0007669"/>
    <property type="project" value="TreeGrafter"/>
</dbReference>
<dbReference type="Pfam" id="PF00884">
    <property type="entry name" value="Sulfatase"/>
    <property type="match status" value="1"/>
</dbReference>
<dbReference type="PANTHER" id="PTHR42693:SF53">
    <property type="entry name" value="ENDO-4-O-SULFATASE"/>
    <property type="match status" value="1"/>
</dbReference>
<dbReference type="AlphaFoldDB" id="A0A953HVP0"/>
<gene>
    <name evidence="8" type="ORF">KUV50_00750</name>
</gene>
<evidence type="ECO:0000313" key="9">
    <source>
        <dbReference type="Proteomes" id="UP000753961"/>
    </source>
</evidence>
<dbReference type="InterPro" id="IPR050738">
    <property type="entry name" value="Sulfatase"/>
</dbReference>
<feature type="domain" description="Sulfatase N-terminal" evidence="7">
    <location>
        <begin position="31"/>
        <end position="372"/>
    </location>
</feature>
<evidence type="ECO:0000256" key="3">
    <source>
        <dbReference type="ARBA" id="ARBA00022801"/>
    </source>
</evidence>
<dbReference type="CDD" id="cd16143">
    <property type="entry name" value="ARS_like"/>
    <property type="match status" value="1"/>
</dbReference>
<dbReference type="PROSITE" id="PS00523">
    <property type="entry name" value="SULFATASE_1"/>
    <property type="match status" value="1"/>
</dbReference>
<reference evidence="8" key="1">
    <citation type="submission" date="2021-06" db="EMBL/GenBank/DDBJ databases">
        <title>44 bacteria genomes isolated from Dapeng, Shenzhen.</title>
        <authorList>
            <person name="Zheng W."/>
            <person name="Yu S."/>
            <person name="Huang Y."/>
        </authorList>
    </citation>
    <scope>NUCLEOTIDE SEQUENCE</scope>
    <source>
        <strain evidence="8">DP5N28-2</strain>
    </source>
</reference>
<comment type="caution">
    <text evidence="8">The sequence shown here is derived from an EMBL/GenBank/DDBJ whole genome shotgun (WGS) entry which is preliminary data.</text>
</comment>
<evidence type="ECO:0000256" key="4">
    <source>
        <dbReference type="ARBA" id="ARBA00022837"/>
    </source>
</evidence>
<dbReference type="SUPFAM" id="SSF53649">
    <property type="entry name" value="Alkaline phosphatase-like"/>
    <property type="match status" value="1"/>
</dbReference>
<dbReference type="GO" id="GO:0046872">
    <property type="term" value="F:metal ion binding"/>
    <property type="evidence" value="ECO:0007669"/>
    <property type="project" value="UniProtKB-KW"/>
</dbReference>
<protein>
    <submittedName>
        <fullName evidence="8">Arylsulfatase</fullName>
    </submittedName>
</protein>
<dbReference type="RefSeq" id="WP_222578166.1">
    <property type="nucleotide sequence ID" value="NZ_JAHVHU010000002.1"/>
</dbReference>
<dbReference type="InterPro" id="IPR017850">
    <property type="entry name" value="Alkaline_phosphatase_core_sf"/>
</dbReference>
<keyword evidence="2" id="KW-0479">Metal-binding</keyword>
<dbReference type="Proteomes" id="UP000753961">
    <property type="component" value="Unassembled WGS sequence"/>
</dbReference>
<sequence>MSKYIIVILTSILLATSCQSDESISSSAHLPNIIFILADDLGFGDVEVFNPQSKIRTPYLNKMAHEGMMFTDAHTSSSVCTPTRYGLLTGQYNWRSPLKKGVLFGRDSALITPTTTTVAHLLKKAHYQTAFIGKWHLGWDWALDDNNEIDFTQPITAGPNELGFDYAYGHIASLDIPPYVYVENRYVTTVPDSIIPATSGYEFYRKGWIAPDFHMEEVTPHFFKKSQAYIKEQSQTENPFFLYLALPSPHTPILPTPDWQDQSGINPYADFVMEIDHYVGDLMKCLDSLGISDNTLVVFTSDNGCSPMANFQELAAHGHHPSAWFRGHKADIYEGGHRVPTVVKYPRLVEPGSTCDTTICLTDFYSTFADLARVTVPEDQGADSYSLLSMWSDTSTSSFHREATIHSSINGSFAIRKGAWKLNLCPGSGGWSDPRPQAASDGDLPPVQLFHLTDDPGETNNIYAEHPGKVRELYDQLIHTIEQGRSTPGPPLKNAPDGYGNAWPARQKVKELKPFIASLTRSADSDTQ</sequence>
<comment type="similarity">
    <text evidence="1">Belongs to the sulfatase family.</text>
</comment>
<dbReference type="InterPro" id="IPR024607">
    <property type="entry name" value="Sulfatase_CS"/>
</dbReference>
<evidence type="ECO:0000256" key="2">
    <source>
        <dbReference type="ARBA" id="ARBA00022723"/>
    </source>
</evidence>
<keyword evidence="6" id="KW-0732">Signal</keyword>
<evidence type="ECO:0000259" key="7">
    <source>
        <dbReference type="Pfam" id="PF00884"/>
    </source>
</evidence>
<organism evidence="8 9">
    <name type="scientific">Membranihabitans marinus</name>
    <dbReference type="NCBI Taxonomy" id="1227546"/>
    <lineage>
        <taxon>Bacteria</taxon>
        <taxon>Pseudomonadati</taxon>
        <taxon>Bacteroidota</taxon>
        <taxon>Saprospiria</taxon>
        <taxon>Saprospirales</taxon>
        <taxon>Saprospiraceae</taxon>
        <taxon>Membranihabitans</taxon>
    </lineage>
</organism>
<keyword evidence="3" id="KW-0378">Hydrolase</keyword>
<feature type="chain" id="PRO_5036771261" evidence="6">
    <location>
        <begin position="21"/>
        <end position="528"/>
    </location>
</feature>
<dbReference type="PANTHER" id="PTHR42693">
    <property type="entry name" value="ARYLSULFATASE FAMILY MEMBER"/>
    <property type="match status" value="1"/>
</dbReference>
<dbReference type="EMBL" id="JAHVHU010000002">
    <property type="protein sequence ID" value="MBY5956642.1"/>
    <property type="molecule type" value="Genomic_DNA"/>
</dbReference>